<proteinExistence type="predicted"/>
<evidence type="ECO:0000313" key="1">
    <source>
        <dbReference type="EMBL" id="QBC44440.1"/>
    </source>
</evidence>
<accession>A0A7G3GA91</accession>
<gene>
    <name evidence="1" type="ORF">C1H71_13475</name>
</gene>
<dbReference type="Proteomes" id="UP000515917">
    <property type="component" value="Chromosome"/>
</dbReference>
<reference evidence="1 2" key="1">
    <citation type="submission" date="2018-01" db="EMBL/GenBank/DDBJ databases">
        <title>Genome sequence of Iodobacter sp. strain PCH194 isolated from Indian Trans-Himalaya.</title>
        <authorList>
            <person name="Kumar V."/>
            <person name="Thakur V."/>
            <person name="Kumar S."/>
            <person name="Singh D."/>
        </authorList>
    </citation>
    <scope>NUCLEOTIDE SEQUENCE [LARGE SCALE GENOMIC DNA]</scope>
    <source>
        <strain evidence="1 2">PCH194</strain>
    </source>
</reference>
<dbReference type="RefSeq" id="WP_130106979.1">
    <property type="nucleotide sequence ID" value="NZ_CP025781.1"/>
</dbReference>
<dbReference type="AlphaFoldDB" id="A0A7G3GA91"/>
<organism evidence="1 2">
    <name type="scientific">Iodobacter fluviatilis</name>
    <dbReference type="NCBI Taxonomy" id="537"/>
    <lineage>
        <taxon>Bacteria</taxon>
        <taxon>Pseudomonadati</taxon>
        <taxon>Pseudomonadota</taxon>
        <taxon>Betaproteobacteria</taxon>
        <taxon>Neisseriales</taxon>
        <taxon>Chitinibacteraceae</taxon>
        <taxon>Iodobacter</taxon>
    </lineage>
</organism>
<protein>
    <submittedName>
        <fullName evidence="1">Uncharacterized protein</fullName>
    </submittedName>
</protein>
<dbReference type="EMBL" id="CP025781">
    <property type="protein sequence ID" value="QBC44440.1"/>
    <property type="molecule type" value="Genomic_DNA"/>
</dbReference>
<evidence type="ECO:0000313" key="2">
    <source>
        <dbReference type="Proteomes" id="UP000515917"/>
    </source>
</evidence>
<name>A0A7G3GA91_9NEIS</name>
<sequence>MPYNPLIELTALAEALPPVPRQVTAQVYAVFLNGVRQVRGEAGAIGALFDFPAPINLMVCRTLPISHLLAAFSAKQVAAWETQIAIFEERVKSQALARGKDGALQSSSPETLVLDGPWQANHDTPDLLIARQMQIRTGFHKTLLKPRSRGGLENTASTPDPLVILLKQRFGMVKMIESEEHWQVWQGKKQIIGILDHEHCNTAEILQAAIRLEEISGTDKKSIFLVCDNAKAMQHNKLLMERLSKFDTSLLAADSLKLLLEQLTNDQY</sequence>
<keyword evidence="2" id="KW-1185">Reference proteome</keyword>
<dbReference type="KEGG" id="ifl:C1H71_13475"/>